<dbReference type="EMBL" id="PYGD01000006">
    <property type="protein sequence ID" value="PSK91188.1"/>
    <property type="molecule type" value="Genomic_DNA"/>
</dbReference>
<protein>
    <submittedName>
        <fullName evidence="4">NADPH-dependent ferric siderophore reductase</fullName>
    </submittedName>
</protein>
<dbReference type="InterPro" id="IPR039374">
    <property type="entry name" value="SIP_fam"/>
</dbReference>
<evidence type="ECO:0000259" key="3">
    <source>
        <dbReference type="PROSITE" id="PS51384"/>
    </source>
</evidence>
<sequence>MNPIKKQAERSVFTVKEKISLSPHYTRIVCHMSDEQVLLFSRARAGANNKIYLPPPGITTVIFPGEPVPEGLLPAVQRTYTTRRIDPDRQELWVDFVAHGDTGPASYWAHRAGPGSQLGLAMKIPGRPLFPEATNYLFVGDATALPVIATMLEQVAPTAQVTTLIEVPGKADELPLHTSASLQALWFHNEQLGPGSLLADAVPEITLPADTFVFVAAEYHTAKRLRHYFKEELSWPTANYSIVSYWKQGESEDQSEMQRRETTPVKPANQ</sequence>
<dbReference type="PANTHER" id="PTHR30157:SF0">
    <property type="entry name" value="NADPH-DEPENDENT FERRIC-CHELATE REDUCTASE"/>
    <property type="match status" value="1"/>
</dbReference>
<dbReference type="InterPro" id="IPR039261">
    <property type="entry name" value="FNR_nucleotide-bd"/>
</dbReference>
<dbReference type="GO" id="GO:0016491">
    <property type="term" value="F:oxidoreductase activity"/>
    <property type="evidence" value="ECO:0007669"/>
    <property type="project" value="InterPro"/>
</dbReference>
<comment type="caution">
    <text evidence="4">The sequence shown here is derived from an EMBL/GenBank/DDBJ whole genome shotgun (WGS) entry which is preliminary data.</text>
</comment>
<comment type="similarity">
    <text evidence="1">Belongs to the SIP oxidoreductase family.</text>
</comment>
<dbReference type="RefSeq" id="WP_106523786.1">
    <property type="nucleotide sequence ID" value="NZ_PYGD01000006.1"/>
</dbReference>
<name>A0A2P8D1U5_9BACT</name>
<gene>
    <name evidence="4" type="ORF">B0I18_106200</name>
</gene>
<dbReference type="InterPro" id="IPR013113">
    <property type="entry name" value="SIP_FAD-bd"/>
</dbReference>
<organism evidence="4 5">
    <name type="scientific">Taibaiella chishuiensis</name>
    <dbReference type="NCBI Taxonomy" id="1434707"/>
    <lineage>
        <taxon>Bacteria</taxon>
        <taxon>Pseudomonadati</taxon>
        <taxon>Bacteroidota</taxon>
        <taxon>Chitinophagia</taxon>
        <taxon>Chitinophagales</taxon>
        <taxon>Chitinophagaceae</taxon>
        <taxon>Taibaiella</taxon>
    </lineage>
</organism>
<dbReference type="Gene3D" id="2.40.30.10">
    <property type="entry name" value="Translation factors"/>
    <property type="match status" value="1"/>
</dbReference>
<dbReference type="Proteomes" id="UP000240572">
    <property type="component" value="Unassembled WGS sequence"/>
</dbReference>
<dbReference type="PANTHER" id="PTHR30157">
    <property type="entry name" value="FERRIC REDUCTASE, NADPH-DEPENDENT"/>
    <property type="match status" value="1"/>
</dbReference>
<evidence type="ECO:0000256" key="1">
    <source>
        <dbReference type="ARBA" id="ARBA00035644"/>
    </source>
</evidence>
<accession>A0A2P8D1U5</accession>
<evidence type="ECO:0000313" key="5">
    <source>
        <dbReference type="Proteomes" id="UP000240572"/>
    </source>
</evidence>
<dbReference type="Pfam" id="PF08021">
    <property type="entry name" value="FAD_binding_9"/>
    <property type="match status" value="1"/>
</dbReference>
<reference evidence="4 5" key="1">
    <citation type="submission" date="2018-03" db="EMBL/GenBank/DDBJ databases">
        <title>Genomic Encyclopedia of Type Strains, Phase III (KMG-III): the genomes of soil and plant-associated and newly described type strains.</title>
        <authorList>
            <person name="Whitman W."/>
        </authorList>
    </citation>
    <scope>NUCLEOTIDE SEQUENCE [LARGE SCALE GENOMIC DNA]</scope>
    <source>
        <strain evidence="4 5">CGMCC 1.12700</strain>
    </source>
</reference>
<dbReference type="PROSITE" id="PS51384">
    <property type="entry name" value="FAD_FR"/>
    <property type="match status" value="1"/>
</dbReference>
<dbReference type="AlphaFoldDB" id="A0A2P8D1U5"/>
<feature type="domain" description="FAD-binding FR-type" evidence="3">
    <location>
        <begin position="8"/>
        <end position="132"/>
    </location>
</feature>
<dbReference type="Gene3D" id="3.40.50.80">
    <property type="entry name" value="Nucleotide-binding domain of ferredoxin-NADP reductase (FNR) module"/>
    <property type="match status" value="1"/>
</dbReference>
<evidence type="ECO:0000256" key="2">
    <source>
        <dbReference type="SAM" id="MobiDB-lite"/>
    </source>
</evidence>
<dbReference type="CDD" id="cd06193">
    <property type="entry name" value="siderophore_interacting"/>
    <property type="match status" value="1"/>
</dbReference>
<feature type="region of interest" description="Disordered" evidence="2">
    <location>
        <begin position="251"/>
        <end position="270"/>
    </location>
</feature>
<evidence type="ECO:0000313" key="4">
    <source>
        <dbReference type="EMBL" id="PSK91188.1"/>
    </source>
</evidence>
<dbReference type="OrthoDB" id="9814826at2"/>
<dbReference type="InterPro" id="IPR017927">
    <property type="entry name" value="FAD-bd_FR_type"/>
</dbReference>
<proteinExistence type="inferred from homology"/>
<keyword evidence="5" id="KW-1185">Reference proteome</keyword>
<dbReference type="Pfam" id="PF04954">
    <property type="entry name" value="SIP"/>
    <property type="match status" value="1"/>
</dbReference>
<dbReference type="InterPro" id="IPR007037">
    <property type="entry name" value="SIP_rossman_dom"/>
</dbReference>